<evidence type="ECO:0000256" key="2">
    <source>
        <dbReference type="ARBA" id="ARBA00023125"/>
    </source>
</evidence>
<evidence type="ECO:0000256" key="4">
    <source>
        <dbReference type="ARBA" id="ARBA00038502"/>
    </source>
</evidence>
<evidence type="ECO:0000313" key="9">
    <source>
        <dbReference type="Proteomes" id="UP000076837"/>
    </source>
</evidence>
<name>A0A163LEA1_DIDRA</name>
<dbReference type="Gene3D" id="1.10.357.10">
    <property type="entry name" value="Tetracycline Repressor, domain 2"/>
    <property type="match status" value="1"/>
</dbReference>
<dbReference type="Proteomes" id="UP000076837">
    <property type="component" value="Unassembled WGS sequence"/>
</dbReference>
<proteinExistence type="inferred from homology"/>
<evidence type="ECO:0000256" key="3">
    <source>
        <dbReference type="ARBA" id="ARBA00023315"/>
    </source>
</evidence>
<keyword evidence="9" id="KW-1185">Reference proteome</keyword>
<dbReference type="SUPFAM" id="SSF46689">
    <property type="entry name" value="Homeodomain-like"/>
    <property type="match status" value="1"/>
</dbReference>
<comment type="caution">
    <text evidence="8">The sequence shown here is derived from an EMBL/GenBank/DDBJ whole genome shotgun (WGS) entry which is preliminary data.</text>
</comment>
<dbReference type="SUPFAM" id="SSF55729">
    <property type="entry name" value="Acyl-CoA N-acyltransferases (Nat)"/>
    <property type="match status" value="1"/>
</dbReference>
<dbReference type="PROSITE" id="PS50977">
    <property type="entry name" value="HTH_TETR_2"/>
    <property type="match status" value="1"/>
</dbReference>
<keyword evidence="1" id="KW-0808">Transferase</keyword>
<evidence type="ECO:0000256" key="1">
    <source>
        <dbReference type="ARBA" id="ARBA00022679"/>
    </source>
</evidence>
<comment type="similarity">
    <text evidence="4">Belongs to the acetyltransferase family. RimJ subfamily.</text>
</comment>
<gene>
    <name evidence="8" type="ORF">ST47_g1338</name>
</gene>
<dbReference type="InterPro" id="IPR016181">
    <property type="entry name" value="Acyl_CoA_acyltransferase"/>
</dbReference>
<dbReference type="GO" id="GO:0003677">
    <property type="term" value="F:DNA binding"/>
    <property type="evidence" value="ECO:0007669"/>
    <property type="project" value="UniProtKB-KW"/>
</dbReference>
<keyword evidence="2" id="KW-0238">DNA-binding</keyword>
<dbReference type="InterPro" id="IPR000182">
    <property type="entry name" value="GNAT_dom"/>
</dbReference>
<dbReference type="Pfam" id="PF00440">
    <property type="entry name" value="TetR_N"/>
    <property type="match status" value="1"/>
</dbReference>
<protein>
    <recommendedName>
        <fullName evidence="10">N-acetyltransferase</fullName>
    </recommendedName>
</protein>
<feature type="domain" description="N-acetyltransferase" evidence="7">
    <location>
        <begin position="481"/>
        <end position="645"/>
    </location>
</feature>
<dbReference type="Pfam" id="PF13302">
    <property type="entry name" value="Acetyltransf_3"/>
    <property type="match status" value="1"/>
</dbReference>
<dbReference type="PRINTS" id="PR00455">
    <property type="entry name" value="HTHTETR"/>
</dbReference>
<evidence type="ECO:0000259" key="7">
    <source>
        <dbReference type="PROSITE" id="PS51186"/>
    </source>
</evidence>
<evidence type="ECO:0000256" key="5">
    <source>
        <dbReference type="SAM" id="MobiDB-lite"/>
    </source>
</evidence>
<dbReference type="PANTHER" id="PTHR43792">
    <property type="entry name" value="GNAT FAMILY, PUTATIVE (AFU_ORTHOLOGUE AFUA_3G00765)-RELATED-RELATED"/>
    <property type="match status" value="1"/>
</dbReference>
<feature type="region of interest" description="Disordered" evidence="5">
    <location>
        <begin position="185"/>
        <end position="215"/>
    </location>
</feature>
<sequence>MDPIHGKVEISFDVDTGVVDVRNGNSHALLTRRVDAPRREGTPIGTRAAADLFFTVGGDEVELTVGKGFLSRRSYSVSALVDGVSLNFAPVNYANSAFTRDGLRIGHFSKNEESDPRQTDAVWSSTPSTDELVIGYALAEAFDCGALNGAFALIESLNNGNSWEKHLYDGCAGFVGRRENQHQSRGNHRSCACQYEGNSDRRGAGRRNHDADRRHDRQEKIVKALVEGERLRGDRLFLGLHAERGAGLRGRPENRFEDKNVHVHCCGQSRKDVAGDVHRKSEALMGRSQEFDTTAVVAAALDVFWARGYEGASLGDLESATGLSRSSLYNSFTNKRGLFDAAVQMYLDHVIRPRLRSLTTNPGADAVDDYLSSLAQAIGTMTADSPRRGCLLLNTAAGLGAHDDAAAAVIRAYRRELADAINSGLHAAFPTETDATLSDRTRILLSCTAMMLHVPKLTTPAIAAGYLRGMDQPSIHVGTFAILRPWTRDDAPAVMEAFRDPSIQRWHIRRADSIDEARGWLTQWRDGWASESECHWAIAAPETNELLGRIAAKGVNLWDGTAELAYWVTPAARGRGLCTQAVTALSEWAFREAGFHRLELEHSIHNPRSCRVATKAGFSEEAFGNDSRREGKRLIHQFRNSLRHDRFEVEQNSVDDRRHYMVDHRITIHAGSFRPTREDHVDLRPTEEGTLELLRTVRCMRLIVAHQHVTQRSTTDRRRHLLEVLLRPNRQIPSERARFTRVGVRAQSLDRDVGKDFVDVTPPPIDGRRGHSRIGRDHRHRDLGSITLFQQLARRRMHGLLDARTTATGARTCGRTHKSNTNAKMLH</sequence>
<feature type="compositionally biased region" description="Basic and acidic residues" evidence="5">
    <location>
        <begin position="198"/>
        <end position="215"/>
    </location>
</feature>
<dbReference type="InterPro" id="IPR051531">
    <property type="entry name" value="N-acetyltransferase"/>
</dbReference>
<dbReference type="GO" id="GO:0016747">
    <property type="term" value="F:acyltransferase activity, transferring groups other than amino-acyl groups"/>
    <property type="evidence" value="ECO:0007669"/>
    <property type="project" value="InterPro"/>
</dbReference>
<reference evidence="8 9" key="1">
    <citation type="journal article" date="2016" name="Sci. Rep.">
        <title>Draft genome sequencing and secretome analysis of fungal phytopathogen Ascochyta rabiei provides insight into the necrotrophic effector repertoire.</title>
        <authorList>
            <person name="Verma S."/>
            <person name="Gazara R.K."/>
            <person name="Nizam S."/>
            <person name="Parween S."/>
            <person name="Chattopadhyay D."/>
            <person name="Verma P.K."/>
        </authorList>
    </citation>
    <scope>NUCLEOTIDE SEQUENCE [LARGE SCALE GENOMIC DNA]</scope>
    <source>
        <strain evidence="8 9">ArDII</strain>
    </source>
</reference>
<dbReference type="InterPro" id="IPR001647">
    <property type="entry name" value="HTH_TetR"/>
</dbReference>
<dbReference type="CDD" id="cd04301">
    <property type="entry name" value="NAT_SF"/>
    <property type="match status" value="1"/>
</dbReference>
<dbReference type="Gene3D" id="3.40.630.30">
    <property type="match status" value="1"/>
</dbReference>
<feature type="domain" description="HTH tetR-type" evidence="6">
    <location>
        <begin position="290"/>
        <end position="350"/>
    </location>
</feature>
<dbReference type="PANTHER" id="PTHR43792:SF8">
    <property type="entry name" value="[RIBOSOMAL PROTEIN US5]-ALANINE N-ACETYLTRANSFERASE"/>
    <property type="match status" value="1"/>
</dbReference>
<dbReference type="PROSITE" id="PS51186">
    <property type="entry name" value="GNAT"/>
    <property type="match status" value="1"/>
</dbReference>
<evidence type="ECO:0000313" key="8">
    <source>
        <dbReference type="EMBL" id="KZM27719.1"/>
    </source>
</evidence>
<accession>A0A163LEA1</accession>
<evidence type="ECO:0000259" key="6">
    <source>
        <dbReference type="PROSITE" id="PS50977"/>
    </source>
</evidence>
<dbReference type="SUPFAM" id="SSF48498">
    <property type="entry name" value="Tetracyclin repressor-like, C-terminal domain"/>
    <property type="match status" value="1"/>
</dbReference>
<dbReference type="InterPro" id="IPR009057">
    <property type="entry name" value="Homeodomain-like_sf"/>
</dbReference>
<dbReference type="AlphaFoldDB" id="A0A163LEA1"/>
<evidence type="ECO:0008006" key="10">
    <source>
        <dbReference type="Google" id="ProtNLM"/>
    </source>
</evidence>
<dbReference type="EMBL" id="JYNV01000060">
    <property type="protein sequence ID" value="KZM27719.1"/>
    <property type="molecule type" value="Genomic_DNA"/>
</dbReference>
<dbReference type="Gene3D" id="1.10.10.60">
    <property type="entry name" value="Homeodomain-like"/>
    <property type="match status" value="1"/>
</dbReference>
<dbReference type="InterPro" id="IPR036271">
    <property type="entry name" value="Tet_transcr_reg_TetR-rel_C_sf"/>
</dbReference>
<organism evidence="8 9">
    <name type="scientific">Didymella rabiei</name>
    <name type="common">Chickpea ascochyta blight fungus</name>
    <name type="synonym">Mycosphaerella rabiei</name>
    <dbReference type="NCBI Taxonomy" id="5454"/>
    <lineage>
        <taxon>Eukaryota</taxon>
        <taxon>Fungi</taxon>
        <taxon>Dikarya</taxon>
        <taxon>Ascomycota</taxon>
        <taxon>Pezizomycotina</taxon>
        <taxon>Dothideomycetes</taxon>
        <taxon>Pleosporomycetidae</taxon>
        <taxon>Pleosporales</taxon>
        <taxon>Pleosporineae</taxon>
        <taxon>Didymellaceae</taxon>
        <taxon>Ascochyta</taxon>
    </lineage>
</organism>
<keyword evidence="3" id="KW-0012">Acyltransferase</keyword>
<feature type="region of interest" description="Disordered" evidence="5">
    <location>
        <begin position="755"/>
        <end position="776"/>
    </location>
</feature>